<dbReference type="Proteomes" id="UP000326198">
    <property type="component" value="Unassembled WGS sequence"/>
</dbReference>
<name>A0A5N7B1I0_9EURO</name>
<reference evidence="3 4" key="1">
    <citation type="submission" date="2019-04" db="EMBL/GenBank/DDBJ databases">
        <title>Friends and foes A comparative genomics studyof 23 Aspergillus species from section Flavi.</title>
        <authorList>
            <consortium name="DOE Joint Genome Institute"/>
            <person name="Kjaerbolling I."/>
            <person name="Vesth T."/>
            <person name="Frisvad J.C."/>
            <person name="Nybo J.L."/>
            <person name="Theobald S."/>
            <person name="Kildgaard S."/>
            <person name="Isbrandt T."/>
            <person name="Kuo A."/>
            <person name="Sato A."/>
            <person name="Lyhne E.K."/>
            <person name="Kogle M.E."/>
            <person name="Wiebenga A."/>
            <person name="Kun R.S."/>
            <person name="Lubbers R.J."/>
            <person name="Makela M.R."/>
            <person name="Barry K."/>
            <person name="Chovatia M."/>
            <person name="Clum A."/>
            <person name="Daum C."/>
            <person name="Haridas S."/>
            <person name="He G."/>
            <person name="LaButti K."/>
            <person name="Lipzen A."/>
            <person name="Mondo S."/>
            <person name="Riley R."/>
            <person name="Salamov A."/>
            <person name="Simmons B.A."/>
            <person name="Magnuson J.K."/>
            <person name="Henrissat B."/>
            <person name="Mortensen U.H."/>
            <person name="Larsen T.O."/>
            <person name="Devries R.P."/>
            <person name="Grigoriev I.V."/>
            <person name="Machida M."/>
            <person name="Baker S.E."/>
            <person name="Andersen M.R."/>
        </authorList>
    </citation>
    <scope>NUCLEOTIDE SEQUENCE [LARGE SCALE GENOMIC DNA]</scope>
    <source>
        <strain evidence="3 4">IBT 29228</strain>
    </source>
</reference>
<dbReference type="OrthoDB" id="63935at2759"/>
<gene>
    <name evidence="3" type="ORF">BDV26DRAFT_283625</name>
</gene>
<evidence type="ECO:0000313" key="4">
    <source>
        <dbReference type="Proteomes" id="UP000326198"/>
    </source>
</evidence>
<dbReference type="Pfam" id="PF13460">
    <property type="entry name" value="NAD_binding_10"/>
    <property type="match status" value="1"/>
</dbReference>
<dbReference type="PANTHER" id="PTHR15020">
    <property type="entry name" value="FLAVIN REDUCTASE-RELATED"/>
    <property type="match status" value="1"/>
</dbReference>
<dbReference type="AlphaFoldDB" id="A0A5N7B1I0"/>
<accession>A0A5N7B1I0</accession>
<dbReference type="SUPFAM" id="SSF51735">
    <property type="entry name" value="NAD(P)-binding Rossmann-fold domains"/>
    <property type="match status" value="1"/>
</dbReference>
<dbReference type="InterPro" id="IPR036291">
    <property type="entry name" value="NAD(P)-bd_dom_sf"/>
</dbReference>
<keyword evidence="4" id="KW-1185">Reference proteome</keyword>
<organism evidence="3 4">
    <name type="scientific">Aspergillus bertholletiae</name>
    <dbReference type="NCBI Taxonomy" id="1226010"/>
    <lineage>
        <taxon>Eukaryota</taxon>
        <taxon>Fungi</taxon>
        <taxon>Dikarya</taxon>
        <taxon>Ascomycota</taxon>
        <taxon>Pezizomycotina</taxon>
        <taxon>Eurotiomycetes</taxon>
        <taxon>Eurotiomycetidae</taxon>
        <taxon>Eurotiales</taxon>
        <taxon>Aspergillaceae</taxon>
        <taxon>Aspergillus</taxon>
        <taxon>Aspergillus subgen. Circumdati</taxon>
    </lineage>
</organism>
<protein>
    <recommendedName>
        <fullName evidence="2">NAD(P)-binding domain-containing protein</fullName>
    </recommendedName>
</protein>
<evidence type="ECO:0000256" key="1">
    <source>
        <dbReference type="ARBA" id="ARBA00038376"/>
    </source>
</evidence>
<dbReference type="InterPro" id="IPR016040">
    <property type="entry name" value="NAD(P)-bd_dom"/>
</dbReference>
<evidence type="ECO:0000313" key="3">
    <source>
        <dbReference type="EMBL" id="KAE8375199.1"/>
    </source>
</evidence>
<dbReference type="Gene3D" id="3.40.50.720">
    <property type="entry name" value="NAD(P)-binding Rossmann-like Domain"/>
    <property type="match status" value="1"/>
</dbReference>
<feature type="domain" description="NAD(P)-binding" evidence="2">
    <location>
        <begin position="13"/>
        <end position="233"/>
    </location>
</feature>
<proteinExistence type="inferred from homology"/>
<dbReference type="PANTHER" id="PTHR15020:SF50">
    <property type="entry name" value="UPF0659 PROTEIN YMR090W"/>
    <property type="match status" value="1"/>
</dbReference>
<comment type="similarity">
    <text evidence="1">Belongs to the avfA family.</text>
</comment>
<sequence>MEAGNLHTVAFFGATGGCVLACLVQTLGAGICCSALVRDPAKLQDLLRQRGLFESAAADKLNIVKGSVTDIDAVCQTLIYKGRPVDMIISGVGGKPVFTNPFKPKLDNPTICQDAIRTILAASRKLGARPVLIAISSVGLTTKKRDSPIAMLPLNYWLLREPHADKKIMEEAIFDEMRRSEEDRAIRNYTLVRPSWFSDCPGVGLAKIKAGTEMNPAIGYTISRNDVGLWIFENFVRRPLQLDNPYLGQPVTITS</sequence>
<dbReference type="EMBL" id="ML736265">
    <property type="protein sequence ID" value="KAE8375199.1"/>
    <property type="molecule type" value="Genomic_DNA"/>
</dbReference>
<evidence type="ECO:0000259" key="2">
    <source>
        <dbReference type="Pfam" id="PF13460"/>
    </source>
</evidence>